<feature type="compositionally biased region" description="Basic and acidic residues" evidence="4">
    <location>
        <begin position="104"/>
        <end position="115"/>
    </location>
</feature>
<reference evidence="6" key="1">
    <citation type="submission" date="2016-11" db="UniProtKB">
        <authorList>
            <consortium name="WormBaseParasite"/>
        </authorList>
    </citation>
    <scope>IDENTIFICATION</scope>
</reference>
<dbReference type="Gene3D" id="3.30.420.40">
    <property type="match status" value="1"/>
</dbReference>
<sequence length="171" mass="18453">PCVGAVLRRQAQVKERRSSSANDQGNREHTPSYVAFTDTERLVGDAAIRTQVAMNPENTVFDAKRLIGRKFQRRDGAAGHEAVAVQSGANDASDPEEISAHPCADQDEKEERKDGVTSASKGMTDAASGRRRRTLAPIAGLNVLRIVKRATAAALGLRAGQEPWTASERTF</sequence>
<dbReference type="GO" id="GO:0140662">
    <property type="term" value="F:ATP-dependent protein folding chaperone"/>
    <property type="evidence" value="ECO:0007669"/>
    <property type="project" value="InterPro"/>
</dbReference>
<dbReference type="InterPro" id="IPR043129">
    <property type="entry name" value="ATPase_NBD"/>
</dbReference>
<comment type="similarity">
    <text evidence="1">Belongs to the heat shock protein 70 family.</text>
</comment>
<evidence type="ECO:0000313" key="5">
    <source>
        <dbReference type="Proteomes" id="UP000095280"/>
    </source>
</evidence>
<keyword evidence="5" id="KW-1185">Reference proteome</keyword>
<dbReference type="WBParaSite" id="maker-uti_cns_0045615-snap-gene-0.4-mRNA-1">
    <property type="protein sequence ID" value="maker-uti_cns_0045615-snap-gene-0.4-mRNA-1"/>
    <property type="gene ID" value="maker-uti_cns_0045615-snap-gene-0.4"/>
</dbReference>
<accession>A0A1I8J2M9</accession>
<feature type="region of interest" description="Disordered" evidence="4">
    <location>
        <begin position="1"/>
        <end position="33"/>
    </location>
</feature>
<protein>
    <submittedName>
        <fullName evidence="6">Kinesin motor domain-containing protein</fullName>
    </submittedName>
</protein>
<dbReference type="PANTHER" id="PTHR19375">
    <property type="entry name" value="HEAT SHOCK PROTEIN 70KDA"/>
    <property type="match status" value="1"/>
</dbReference>
<evidence type="ECO:0000256" key="2">
    <source>
        <dbReference type="ARBA" id="ARBA00022741"/>
    </source>
</evidence>
<dbReference type="GO" id="GO:0005524">
    <property type="term" value="F:ATP binding"/>
    <property type="evidence" value="ECO:0007669"/>
    <property type="project" value="UniProtKB-KW"/>
</dbReference>
<evidence type="ECO:0000256" key="4">
    <source>
        <dbReference type="SAM" id="MobiDB-lite"/>
    </source>
</evidence>
<proteinExistence type="inferred from homology"/>
<evidence type="ECO:0000256" key="3">
    <source>
        <dbReference type="ARBA" id="ARBA00022840"/>
    </source>
</evidence>
<feature type="region of interest" description="Disordered" evidence="4">
    <location>
        <begin position="74"/>
        <end position="131"/>
    </location>
</feature>
<dbReference type="Pfam" id="PF00012">
    <property type="entry name" value="HSP70"/>
    <property type="match status" value="1"/>
</dbReference>
<dbReference type="Proteomes" id="UP000095280">
    <property type="component" value="Unplaced"/>
</dbReference>
<evidence type="ECO:0000256" key="1">
    <source>
        <dbReference type="ARBA" id="ARBA00007381"/>
    </source>
</evidence>
<evidence type="ECO:0000313" key="6">
    <source>
        <dbReference type="WBParaSite" id="maker-uti_cns_0045615-snap-gene-0.4-mRNA-1"/>
    </source>
</evidence>
<dbReference type="InterPro" id="IPR013126">
    <property type="entry name" value="Hsp_70_fam"/>
</dbReference>
<name>A0A1I8J2M9_9PLAT</name>
<keyword evidence="3" id="KW-0067">ATP-binding</keyword>
<keyword evidence="2" id="KW-0547">Nucleotide-binding</keyword>
<dbReference type="AlphaFoldDB" id="A0A1I8J2M9"/>
<dbReference type="SUPFAM" id="SSF53067">
    <property type="entry name" value="Actin-like ATPase domain"/>
    <property type="match status" value="1"/>
</dbReference>
<organism evidence="5 6">
    <name type="scientific">Macrostomum lignano</name>
    <dbReference type="NCBI Taxonomy" id="282301"/>
    <lineage>
        <taxon>Eukaryota</taxon>
        <taxon>Metazoa</taxon>
        <taxon>Spiralia</taxon>
        <taxon>Lophotrochozoa</taxon>
        <taxon>Platyhelminthes</taxon>
        <taxon>Rhabditophora</taxon>
        <taxon>Macrostomorpha</taxon>
        <taxon>Macrostomida</taxon>
        <taxon>Macrostomidae</taxon>
        <taxon>Macrostomum</taxon>
    </lineage>
</organism>